<keyword evidence="2" id="KW-1185">Reference proteome</keyword>
<dbReference type="Proteomes" id="UP000308600">
    <property type="component" value="Unassembled WGS sequence"/>
</dbReference>
<organism evidence="1 2">
    <name type="scientific">Pluteus cervinus</name>
    <dbReference type="NCBI Taxonomy" id="181527"/>
    <lineage>
        <taxon>Eukaryota</taxon>
        <taxon>Fungi</taxon>
        <taxon>Dikarya</taxon>
        <taxon>Basidiomycota</taxon>
        <taxon>Agaricomycotina</taxon>
        <taxon>Agaricomycetes</taxon>
        <taxon>Agaricomycetidae</taxon>
        <taxon>Agaricales</taxon>
        <taxon>Pluteineae</taxon>
        <taxon>Pluteaceae</taxon>
        <taxon>Pluteus</taxon>
    </lineage>
</organism>
<reference evidence="1 2" key="1">
    <citation type="journal article" date="2019" name="Nat. Ecol. Evol.">
        <title>Megaphylogeny resolves global patterns of mushroom evolution.</title>
        <authorList>
            <person name="Varga T."/>
            <person name="Krizsan K."/>
            <person name="Foldi C."/>
            <person name="Dima B."/>
            <person name="Sanchez-Garcia M."/>
            <person name="Sanchez-Ramirez S."/>
            <person name="Szollosi G.J."/>
            <person name="Szarkandi J.G."/>
            <person name="Papp V."/>
            <person name="Albert L."/>
            <person name="Andreopoulos W."/>
            <person name="Angelini C."/>
            <person name="Antonin V."/>
            <person name="Barry K.W."/>
            <person name="Bougher N.L."/>
            <person name="Buchanan P."/>
            <person name="Buyck B."/>
            <person name="Bense V."/>
            <person name="Catcheside P."/>
            <person name="Chovatia M."/>
            <person name="Cooper J."/>
            <person name="Damon W."/>
            <person name="Desjardin D."/>
            <person name="Finy P."/>
            <person name="Geml J."/>
            <person name="Haridas S."/>
            <person name="Hughes K."/>
            <person name="Justo A."/>
            <person name="Karasinski D."/>
            <person name="Kautmanova I."/>
            <person name="Kiss B."/>
            <person name="Kocsube S."/>
            <person name="Kotiranta H."/>
            <person name="LaButti K.M."/>
            <person name="Lechner B.E."/>
            <person name="Liimatainen K."/>
            <person name="Lipzen A."/>
            <person name="Lukacs Z."/>
            <person name="Mihaltcheva S."/>
            <person name="Morgado L.N."/>
            <person name="Niskanen T."/>
            <person name="Noordeloos M.E."/>
            <person name="Ohm R.A."/>
            <person name="Ortiz-Santana B."/>
            <person name="Ovrebo C."/>
            <person name="Racz N."/>
            <person name="Riley R."/>
            <person name="Savchenko A."/>
            <person name="Shiryaev A."/>
            <person name="Soop K."/>
            <person name="Spirin V."/>
            <person name="Szebenyi C."/>
            <person name="Tomsovsky M."/>
            <person name="Tulloss R.E."/>
            <person name="Uehling J."/>
            <person name="Grigoriev I.V."/>
            <person name="Vagvolgyi C."/>
            <person name="Papp T."/>
            <person name="Martin F.M."/>
            <person name="Miettinen O."/>
            <person name="Hibbett D.S."/>
            <person name="Nagy L.G."/>
        </authorList>
    </citation>
    <scope>NUCLEOTIDE SEQUENCE [LARGE SCALE GENOMIC DNA]</scope>
    <source>
        <strain evidence="1 2">NL-1719</strain>
    </source>
</reference>
<name>A0ACD3AI72_9AGAR</name>
<sequence>MGPTRTQPSHRKHSQPGGSRQHHTKRNQNGTDSALPGVQKIKSSLRQAQRLLAKDNLAADVRVETERRVKSLEGDLAKAERSRKERTFATKYHKVKFFERQKVTRKITQTKKQLEDLGSGKSDKKKRKALAKQLVELRVDLNYILHYPRLKKYVSLFPPEVREGEGEASPSQSVDTSSTDAQRQEVREWIRGRMEKGELPENPEEAGRGSSSNDGEDVWEEKDPKDEKTEEVGEAEDEDAFFGEDDDR</sequence>
<evidence type="ECO:0000313" key="1">
    <source>
        <dbReference type="EMBL" id="TFK65583.1"/>
    </source>
</evidence>
<proteinExistence type="predicted"/>
<accession>A0ACD3AI72</accession>
<dbReference type="EMBL" id="ML208432">
    <property type="protein sequence ID" value="TFK65583.1"/>
    <property type="molecule type" value="Genomic_DNA"/>
</dbReference>
<protein>
    <submittedName>
        <fullName evidence="1">Uncharacterized protein</fullName>
    </submittedName>
</protein>
<gene>
    <name evidence="1" type="ORF">BDN72DRAFT_824422</name>
</gene>
<evidence type="ECO:0000313" key="2">
    <source>
        <dbReference type="Proteomes" id="UP000308600"/>
    </source>
</evidence>